<feature type="compositionally biased region" description="Low complexity" evidence="8">
    <location>
        <begin position="472"/>
        <end position="489"/>
    </location>
</feature>
<dbReference type="Pfam" id="PF03176">
    <property type="entry name" value="MMPL"/>
    <property type="match status" value="1"/>
</dbReference>
<proteinExistence type="inferred from homology"/>
<comment type="caution">
    <text evidence="11">The sequence shown here is derived from an EMBL/GenBank/DDBJ whole genome shotgun (WGS) entry which is preliminary data.</text>
</comment>
<feature type="region of interest" description="Disordered" evidence="8">
    <location>
        <begin position="398"/>
        <end position="493"/>
    </location>
</feature>
<feature type="transmembrane region" description="Helical" evidence="9">
    <location>
        <begin position="1021"/>
        <end position="1045"/>
    </location>
</feature>
<dbReference type="PANTHER" id="PTHR33406">
    <property type="entry name" value="MEMBRANE PROTEIN MJ1562-RELATED"/>
    <property type="match status" value="1"/>
</dbReference>
<feature type="transmembrane region" description="Helical" evidence="9">
    <location>
        <begin position="952"/>
        <end position="970"/>
    </location>
</feature>
<keyword evidence="3" id="KW-1003">Cell membrane</keyword>
<feature type="compositionally biased region" description="Basic and acidic residues" evidence="8">
    <location>
        <begin position="584"/>
        <end position="594"/>
    </location>
</feature>
<organism evidence="11 12">
    <name type="scientific">Actinomadura fulvescens</name>
    <dbReference type="NCBI Taxonomy" id="46160"/>
    <lineage>
        <taxon>Bacteria</taxon>
        <taxon>Bacillati</taxon>
        <taxon>Actinomycetota</taxon>
        <taxon>Actinomycetes</taxon>
        <taxon>Streptosporangiales</taxon>
        <taxon>Thermomonosporaceae</taxon>
        <taxon>Actinomadura</taxon>
    </lineage>
</organism>
<evidence type="ECO:0000256" key="9">
    <source>
        <dbReference type="SAM" id="Phobius"/>
    </source>
</evidence>
<feature type="transmembrane region" description="Helical" evidence="9">
    <location>
        <begin position="242"/>
        <end position="266"/>
    </location>
</feature>
<comment type="similarity">
    <text evidence="2">Belongs to the resistance-nodulation-cell division (RND) (TC 2.A.6) family. MmpL subfamily.</text>
</comment>
<dbReference type="EMBL" id="BAAATD010000020">
    <property type="protein sequence ID" value="GAA2635878.1"/>
    <property type="molecule type" value="Genomic_DNA"/>
</dbReference>
<gene>
    <name evidence="11" type="ORF">GCM10010411_88730</name>
</gene>
<feature type="compositionally biased region" description="Basic and acidic residues" evidence="8">
    <location>
        <begin position="425"/>
        <end position="440"/>
    </location>
</feature>
<name>A0ABN3QVF6_9ACTN</name>
<dbReference type="Proteomes" id="UP001501509">
    <property type="component" value="Unassembled WGS sequence"/>
</dbReference>
<feature type="region of interest" description="Disordered" evidence="8">
    <location>
        <begin position="572"/>
        <end position="623"/>
    </location>
</feature>
<dbReference type="SUPFAM" id="SSF82866">
    <property type="entry name" value="Multidrug efflux transporter AcrB transmembrane domain"/>
    <property type="match status" value="2"/>
</dbReference>
<evidence type="ECO:0000256" key="6">
    <source>
        <dbReference type="ARBA" id="ARBA00023136"/>
    </source>
</evidence>
<feature type="transmembrane region" description="Helical" evidence="9">
    <location>
        <begin position="190"/>
        <end position="209"/>
    </location>
</feature>
<feature type="transmembrane region" description="Helical" evidence="9">
    <location>
        <begin position="639"/>
        <end position="658"/>
    </location>
</feature>
<keyword evidence="4 9" id="KW-0812">Transmembrane</keyword>
<feature type="compositionally biased region" description="Low complexity" evidence="8">
    <location>
        <begin position="441"/>
        <end position="450"/>
    </location>
</feature>
<keyword evidence="6 9" id="KW-0472">Membrane</keyword>
<protein>
    <recommendedName>
        <fullName evidence="10">Membrane transport protein MMPL domain-containing protein</fullName>
    </recommendedName>
</protein>
<feature type="coiled-coil region" evidence="7">
    <location>
        <begin position="843"/>
        <end position="872"/>
    </location>
</feature>
<feature type="transmembrane region" description="Helical" evidence="9">
    <location>
        <begin position="1066"/>
        <end position="1088"/>
    </location>
</feature>
<reference evidence="11 12" key="1">
    <citation type="journal article" date="2019" name="Int. J. Syst. Evol. Microbiol.">
        <title>The Global Catalogue of Microorganisms (GCM) 10K type strain sequencing project: providing services to taxonomists for standard genome sequencing and annotation.</title>
        <authorList>
            <consortium name="The Broad Institute Genomics Platform"/>
            <consortium name="The Broad Institute Genome Sequencing Center for Infectious Disease"/>
            <person name="Wu L."/>
            <person name="Ma J."/>
        </authorList>
    </citation>
    <scope>NUCLEOTIDE SEQUENCE [LARGE SCALE GENOMIC DNA]</scope>
    <source>
        <strain evidence="11 12">JCM 6833</strain>
    </source>
</reference>
<feature type="transmembrane region" description="Helical" evidence="9">
    <location>
        <begin position="216"/>
        <end position="236"/>
    </location>
</feature>
<keyword evidence="12" id="KW-1185">Reference proteome</keyword>
<dbReference type="RefSeq" id="WP_344548606.1">
    <property type="nucleotide sequence ID" value="NZ_BAAATD010000020.1"/>
</dbReference>
<evidence type="ECO:0000313" key="12">
    <source>
        <dbReference type="Proteomes" id="UP001501509"/>
    </source>
</evidence>
<evidence type="ECO:0000256" key="3">
    <source>
        <dbReference type="ARBA" id="ARBA00022475"/>
    </source>
</evidence>
<evidence type="ECO:0000256" key="5">
    <source>
        <dbReference type="ARBA" id="ARBA00022989"/>
    </source>
</evidence>
<accession>A0ABN3QVF6</accession>
<evidence type="ECO:0000256" key="1">
    <source>
        <dbReference type="ARBA" id="ARBA00004651"/>
    </source>
</evidence>
<feature type="transmembrane region" description="Helical" evidence="9">
    <location>
        <begin position="982"/>
        <end position="1001"/>
    </location>
</feature>
<dbReference type="Gene3D" id="1.20.1640.10">
    <property type="entry name" value="Multidrug efflux transporter AcrB transmembrane domain"/>
    <property type="match status" value="2"/>
</dbReference>
<evidence type="ECO:0000256" key="7">
    <source>
        <dbReference type="SAM" id="Coils"/>
    </source>
</evidence>
<dbReference type="InterPro" id="IPR050545">
    <property type="entry name" value="Mycobact_MmpL"/>
</dbReference>
<feature type="transmembrane region" description="Helical" evidence="9">
    <location>
        <begin position="287"/>
        <end position="312"/>
    </location>
</feature>
<feature type="transmembrane region" description="Helical" evidence="9">
    <location>
        <begin position="318"/>
        <end position="345"/>
    </location>
</feature>
<feature type="domain" description="Membrane transport protein MMPL" evidence="10">
    <location>
        <begin position="61"/>
        <end position="366"/>
    </location>
</feature>
<evidence type="ECO:0000256" key="4">
    <source>
        <dbReference type="ARBA" id="ARBA00022692"/>
    </source>
</evidence>
<dbReference type="InterPro" id="IPR004869">
    <property type="entry name" value="MMPL_dom"/>
</dbReference>
<feature type="region of interest" description="Disordered" evidence="8">
    <location>
        <begin position="519"/>
        <end position="549"/>
    </location>
</feature>
<evidence type="ECO:0000313" key="11">
    <source>
        <dbReference type="EMBL" id="GAA2635878.1"/>
    </source>
</evidence>
<keyword evidence="7" id="KW-0175">Coiled coil</keyword>
<keyword evidence="5 9" id="KW-1133">Transmembrane helix</keyword>
<dbReference type="PANTHER" id="PTHR33406:SF11">
    <property type="entry name" value="MEMBRANE PROTEIN SCO6666-RELATED"/>
    <property type="match status" value="1"/>
</dbReference>
<comment type="subcellular location">
    <subcellularLocation>
        <location evidence="1">Cell membrane</location>
        <topology evidence="1">Multi-pass membrane protein</topology>
    </subcellularLocation>
</comment>
<sequence length="1185" mass="124650">MSQPRRASRRAGDQSLTVLTQWSVRQRHLVLAVAAVVALLAPIPAAAAAGRLAAGAAAAPHTASADADAFLDRRFPQDSEPDLTLRVAAGAAVDSPEVAADGRRLTQLVSRYRGVTKVRSYWPRKPADLRSRDHRAALVLVKLSGDASAQARTARRLVPAAARVSDGLEVTATGNAWTLVQQTQQLRHELPRAALIAVALSAVALLLIIGPVYGALAPVLMAALAAAGALASLWPLSRLTLLPLVALPLAGVIAFGLALYFGLLIVSRYRRELAAGADMEHALERSLVTAGHTAACSAVVVAATLAALLVLPVDAARILALAALFATGAAAAVTLVVLPALLAVIGSRIQRGDMFARLRRRSTRAVQTTRSVPAMKAKRQVAPWSLVLASGVSHLMRLNASTSRREQRRPSRNATERPVGTPTPNRHERPSRSPHERPSRESSQQPSREPTAQPGREPNEGTSQEPRKKLGRNASASRSGTSRSGTSRSGTRRGVLRRAVTFGFAVTTILHVAILTTRPTGPITDSSATSAGRVKAGPGVAAIRRRRSQRESPLRVSAFLLLCYLLSGTLRGSGSQRGSGSRGSDSRRSSDSRGSRSQRGGRSRARQSAKPQGAPSPKISEGFGERTWRRVASVSTRRPVVLGCIGMLLAAVVVMAAPQARLSLPDERVLPTNAQSHSTAQRIQREFDFPPDQQLKVILPDLDADDVAERTQLERYARNLAKIPGVQRVRTVTGSYDGTAPGMRLAAANLPWSPWPPRPPAGPPAYPRVPAKRPPAPPPFIPLDSSPLAALQAEQMARAKKAALAQRAALMKKAALAKQQALAQRAALAQQMAMAQRGAMAQKAALLQKAALAKAEMAKQEALMKAEMAKRAARARQTILAREAALAEQARRGAPPSRYSYLGATLVTVSAARHGQADHVLDRVRTADAPSRTLITGAAARAADTASRTSQALPLAVLAGAFLGLALLFLFSGGVLAAFKGILLSALAPAAACAALVVTMQDATLRALTGHLSPVGFLDATALPPVLAVAAGLAVAHTALLLAGTRRLYETGLSHPDAIAAGAAQAAIPAFSAVVTIMIPACVLATSGSTVVRMVGLGLAAALIADAVVVRLLLAPAFLRLGSAANWRAPGPLARLYEDVALTAAEPPPRTPPPPPPRGLDRLAAMVGDLKRRADDRYLNRRPHK</sequence>
<feature type="transmembrane region" description="Helical" evidence="9">
    <location>
        <begin position="1094"/>
        <end position="1114"/>
    </location>
</feature>
<feature type="compositionally biased region" description="Polar residues" evidence="8">
    <location>
        <begin position="519"/>
        <end position="530"/>
    </location>
</feature>
<evidence type="ECO:0000259" key="10">
    <source>
        <dbReference type="Pfam" id="PF03176"/>
    </source>
</evidence>
<evidence type="ECO:0000256" key="2">
    <source>
        <dbReference type="ARBA" id="ARBA00010157"/>
    </source>
</evidence>
<evidence type="ECO:0000256" key="8">
    <source>
        <dbReference type="SAM" id="MobiDB-lite"/>
    </source>
</evidence>